<protein>
    <submittedName>
        <fullName evidence="2">Uncharacterized protein</fullName>
    </submittedName>
</protein>
<proteinExistence type="predicted"/>
<keyword evidence="1" id="KW-1133">Transmembrane helix</keyword>
<gene>
    <name evidence="2" type="ORF">HF200_08770</name>
</gene>
<keyword evidence="1" id="KW-0812">Transmembrane</keyword>
<sequence length="57" mass="6282">MRRNAILTYVLSAVTLLAGIMMVLSGITKGWICIALAVIYTAFVVIATRVRASRQQR</sequence>
<comment type="caution">
    <text evidence="2">The sequence shown here is derived from an EMBL/GenBank/DDBJ whole genome shotgun (WGS) entry which is preliminary data.</text>
</comment>
<dbReference type="EMBL" id="JAAXMD010000055">
    <property type="protein sequence ID" value="NKQ24541.1"/>
    <property type="molecule type" value="Genomic_DNA"/>
</dbReference>
<accession>A0ABX1IFV2</accession>
<evidence type="ECO:0000313" key="2">
    <source>
        <dbReference type="EMBL" id="NKQ24541.1"/>
    </source>
</evidence>
<reference evidence="2 3" key="1">
    <citation type="submission" date="2020-04" db="EMBL/GenBank/DDBJ databases">
        <title>Genome sequence of Streptomyces galbus strain I339.</title>
        <authorList>
            <person name="Silva E.A.N."/>
            <person name="Merces M."/>
            <person name="Castelo Branco A.P.O.T."/>
            <person name="Vasconcelos P.C."/>
            <person name="Costa N.P."/>
            <person name="Marinho G.C.S."/>
            <person name="Oliveira C.J.B."/>
            <person name="Araujo D."/>
            <person name="Rodrigues Junior V.S."/>
            <person name="Almeida R."/>
            <person name="Silva Filho U.R."/>
            <person name="Andrade A.S.A."/>
            <person name="Cibulski S.P."/>
        </authorList>
    </citation>
    <scope>NUCLEOTIDE SEQUENCE [LARGE SCALE GENOMIC DNA]</scope>
    <source>
        <strain evidence="2 3">I339</strain>
    </source>
</reference>
<organism evidence="2 3">
    <name type="scientific">Streptomyces galbus</name>
    <dbReference type="NCBI Taxonomy" id="33898"/>
    <lineage>
        <taxon>Bacteria</taxon>
        <taxon>Bacillati</taxon>
        <taxon>Actinomycetota</taxon>
        <taxon>Actinomycetes</taxon>
        <taxon>Kitasatosporales</taxon>
        <taxon>Streptomycetaceae</taxon>
        <taxon>Streptomyces</taxon>
    </lineage>
</organism>
<name>A0ABX1IFV2_STRGB</name>
<evidence type="ECO:0000256" key="1">
    <source>
        <dbReference type="SAM" id="Phobius"/>
    </source>
</evidence>
<dbReference type="Proteomes" id="UP000744032">
    <property type="component" value="Unassembled WGS sequence"/>
</dbReference>
<dbReference type="RefSeq" id="WP_168373037.1">
    <property type="nucleotide sequence ID" value="NZ_JAAXMD010000055.1"/>
</dbReference>
<feature type="transmembrane region" description="Helical" evidence="1">
    <location>
        <begin position="30"/>
        <end position="50"/>
    </location>
</feature>
<keyword evidence="1" id="KW-0472">Membrane</keyword>
<keyword evidence="3" id="KW-1185">Reference proteome</keyword>
<feature type="transmembrane region" description="Helical" evidence="1">
    <location>
        <begin position="7"/>
        <end position="24"/>
    </location>
</feature>
<evidence type="ECO:0000313" key="3">
    <source>
        <dbReference type="Proteomes" id="UP000744032"/>
    </source>
</evidence>